<feature type="transmembrane region" description="Helical" evidence="6">
    <location>
        <begin position="231"/>
        <end position="251"/>
    </location>
</feature>
<dbReference type="EMBL" id="JARBHA010000004">
    <property type="protein sequence ID" value="KAJ9702137.1"/>
    <property type="molecule type" value="Genomic_DNA"/>
</dbReference>
<organism evidence="7 8">
    <name type="scientific">Vitis rotundifolia</name>
    <name type="common">Muscadine grape</name>
    <dbReference type="NCBI Taxonomy" id="103349"/>
    <lineage>
        <taxon>Eukaryota</taxon>
        <taxon>Viridiplantae</taxon>
        <taxon>Streptophyta</taxon>
        <taxon>Embryophyta</taxon>
        <taxon>Tracheophyta</taxon>
        <taxon>Spermatophyta</taxon>
        <taxon>Magnoliopsida</taxon>
        <taxon>eudicotyledons</taxon>
        <taxon>Gunneridae</taxon>
        <taxon>Pentapetalae</taxon>
        <taxon>rosids</taxon>
        <taxon>Vitales</taxon>
        <taxon>Vitaceae</taxon>
        <taxon>Viteae</taxon>
        <taxon>Vitis</taxon>
    </lineage>
</organism>
<dbReference type="PANTHER" id="PTHR33108:SF32">
    <property type="entry name" value="DUF1677 FAMILY PROTEIN (DUF1677)"/>
    <property type="match status" value="1"/>
</dbReference>
<keyword evidence="8" id="KW-1185">Reference proteome</keyword>
<keyword evidence="4 6" id="KW-1133">Transmembrane helix</keyword>
<keyword evidence="5 6" id="KW-0472">Membrane</keyword>
<accession>A0AA39A741</accession>
<dbReference type="InterPro" id="IPR012876">
    <property type="entry name" value="DUF1677_pln"/>
</dbReference>
<evidence type="ECO:0000256" key="5">
    <source>
        <dbReference type="ARBA" id="ARBA00023136"/>
    </source>
</evidence>
<reference evidence="7 8" key="1">
    <citation type="journal article" date="2023" name="BMC Biotechnol.">
        <title>Vitis rotundifolia cv Carlos genome sequencing.</title>
        <authorList>
            <person name="Huff M."/>
            <person name="Hulse-Kemp A."/>
            <person name="Scheffler B."/>
            <person name="Youngblood R."/>
            <person name="Simpson S."/>
            <person name="Babiker E."/>
            <person name="Staton M."/>
        </authorList>
    </citation>
    <scope>NUCLEOTIDE SEQUENCE [LARGE SCALE GENOMIC DNA]</scope>
    <source>
        <tissue evidence="7">Leaf</tissue>
    </source>
</reference>
<gene>
    <name evidence="7" type="ORF">PVL29_004057</name>
</gene>
<protein>
    <recommendedName>
        <fullName evidence="6">Copper transport protein</fullName>
    </recommendedName>
</protein>
<dbReference type="Pfam" id="PF07911">
    <property type="entry name" value="DUF1677"/>
    <property type="match status" value="1"/>
</dbReference>
<dbReference type="Proteomes" id="UP001168098">
    <property type="component" value="Unassembled WGS sequence"/>
</dbReference>
<evidence type="ECO:0000256" key="4">
    <source>
        <dbReference type="ARBA" id="ARBA00022989"/>
    </source>
</evidence>
<keyword evidence="2 6" id="KW-0812">Transmembrane</keyword>
<sequence>MAATVEAKAVSGIEIEMQSTSSAKHREVEFAKCDCCGLTEECTIEYIERVRERYQGRWICGLCAEAIKDEIVRSKRLISAEEALNRHMNFFKRFRSSNPPNHTESLISAVKQLLFRTLDSPRSLRKGGSICVSSSSESYLSSLDAKMMHMTFYWSTSVTLLIDSWKTESWASYGLTLLACLIASAFYQYLEDRRLRLKLIAAAVGSSPASASPIEEPLLQSKIGRWSATRFAGAALFGINSAIGYLIMLAVMSFNGGVFLAVVLGLAIGYLLFRSGDGDVAVVDNACACA</sequence>
<proteinExistence type="inferred from homology"/>
<evidence type="ECO:0000313" key="8">
    <source>
        <dbReference type="Proteomes" id="UP001168098"/>
    </source>
</evidence>
<dbReference type="PANTHER" id="PTHR33108">
    <property type="entry name" value="OS01G0745000 PROTEIN"/>
    <property type="match status" value="1"/>
</dbReference>
<dbReference type="Pfam" id="PF04145">
    <property type="entry name" value="Ctr"/>
    <property type="match status" value="1"/>
</dbReference>
<feature type="transmembrane region" description="Helical" evidence="6">
    <location>
        <begin position="257"/>
        <end position="273"/>
    </location>
</feature>
<dbReference type="GO" id="GO:0016020">
    <property type="term" value="C:membrane"/>
    <property type="evidence" value="ECO:0007669"/>
    <property type="project" value="UniProtKB-SubCell"/>
</dbReference>
<comment type="subcellular location">
    <subcellularLocation>
        <location evidence="6">Membrane</location>
        <topology evidence="6">Multi-pass membrane protein</topology>
    </subcellularLocation>
</comment>
<keyword evidence="6" id="KW-0406">Ion transport</keyword>
<keyword evidence="3 6" id="KW-0187">Copper transport</keyword>
<comment type="caution">
    <text evidence="7">The sequence shown here is derived from an EMBL/GenBank/DDBJ whole genome shotgun (WGS) entry which is preliminary data.</text>
</comment>
<evidence type="ECO:0000256" key="6">
    <source>
        <dbReference type="RuleBase" id="RU367022"/>
    </source>
</evidence>
<name>A0AA39A741_VITRO</name>
<dbReference type="InterPro" id="IPR007274">
    <property type="entry name" value="Cop_transporter"/>
</dbReference>
<dbReference type="AlphaFoldDB" id="A0AA39A741"/>
<keyword evidence="6" id="KW-0186">Copper</keyword>
<dbReference type="GO" id="GO:0005375">
    <property type="term" value="F:copper ion transmembrane transporter activity"/>
    <property type="evidence" value="ECO:0007669"/>
    <property type="project" value="UniProtKB-UniRule"/>
</dbReference>
<comment type="similarity">
    <text evidence="1 6">Belongs to the copper transporter (Ctr) (TC 1.A.56) family. SLC31A subfamily.</text>
</comment>
<evidence type="ECO:0000256" key="2">
    <source>
        <dbReference type="ARBA" id="ARBA00022692"/>
    </source>
</evidence>
<evidence type="ECO:0000256" key="3">
    <source>
        <dbReference type="ARBA" id="ARBA00022796"/>
    </source>
</evidence>
<evidence type="ECO:0000256" key="1">
    <source>
        <dbReference type="ARBA" id="ARBA00006921"/>
    </source>
</evidence>
<feature type="transmembrane region" description="Helical" evidence="6">
    <location>
        <begin position="170"/>
        <end position="190"/>
    </location>
</feature>
<keyword evidence="6" id="KW-0813">Transport</keyword>
<evidence type="ECO:0000313" key="7">
    <source>
        <dbReference type="EMBL" id="KAJ9702137.1"/>
    </source>
</evidence>